<dbReference type="InterPro" id="IPR015058">
    <property type="entry name" value="DUF1878"/>
</dbReference>
<name>A0A3D8PQT7_9BACI</name>
<gene>
    <name evidence="1" type="ORF">CWR48_11405</name>
</gene>
<accession>A0A3D8PQT7</accession>
<dbReference type="SUPFAM" id="SSF109915">
    <property type="entry name" value="Hypothetical protein YhaI"/>
    <property type="match status" value="1"/>
</dbReference>
<dbReference type="Pfam" id="PF08963">
    <property type="entry name" value="DUF1878"/>
    <property type="match status" value="1"/>
</dbReference>
<protein>
    <recommendedName>
        <fullName evidence="3">DUF1878 domain-containing protein</fullName>
    </recommendedName>
</protein>
<evidence type="ECO:0000313" key="1">
    <source>
        <dbReference type="EMBL" id="RDW18506.1"/>
    </source>
</evidence>
<sequence length="96" mass="11503">MDEYPFIKLIIENNITFEEYKELMAFLHKLNREFAEQKEEGLMDFTILLVRFAGMLNEKLNPDQTIEALKKEGYFPSLMDTFIEIIERDESKYKRG</sequence>
<dbReference type="EMBL" id="PIOC01000017">
    <property type="protein sequence ID" value="RDW18506.1"/>
    <property type="molecule type" value="Genomic_DNA"/>
</dbReference>
<evidence type="ECO:0008006" key="3">
    <source>
        <dbReference type="Google" id="ProtNLM"/>
    </source>
</evidence>
<dbReference type="Gene3D" id="1.10.3750.10">
    <property type="entry name" value="YhaI-like"/>
    <property type="match status" value="1"/>
</dbReference>
<proteinExistence type="predicted"/>
<dbReference type="Proteomes" id="UP000257143">
    <property type="component" value="Unassembled WGS sequence"/>
</dbReference>
<comment type="caution">
    <text evidence="1">The sequence shown here is derived from an EMBL/GenBank/DDBJ whole genome shotgun (WGS) entry which is preliminary data.</text>
</comment>
<dbReference type="OrthoDB" id="2353223at2"/>
<dbReference type="AlphaFoldDB" id="A0A3D8PQT7"/>
<dbReference type="InterPro" id="IPR035945">
    <property type="entry name" value="YhaI-like_sf"/>
</dbReference>
<organism evidence="1 2">
    <name type="scientific">Oceanobacillus arenosus</name>
    <dbReference type="NCBI Taxonomy" id="1229153"/>
    <lineage>
        <taxon>Bacteria</taxon>
        <taxon>Bacillati</taxon>
        <taxon>Bacillota</taxon>
        <taxon>Bacilli</taxon>
        <taxon>Bacillales</taxon>
        <taxon>Bacillaceae</taxon>
        <taxon>Oceanobacillus</taxon>
    </lineage>
</organism>
<evidence type="ECO:0000313" key="2">
    <source>
        <dbReference type="Proteomes" id="UP000257143"/>
    </source>
</evidence>
<reference evidence="2" key="1">
    <citation type="submission" date="2017-11" db="EMBL/GenBank/DDBJ databases">
        <authorList>
            <person name="Zhu W."/>
        </authorList>
    </citation>
    <scope>NUCLEOTIDE SEQUENCE [LARGE SCALE GENOMIC DNA]</scope>
    <source>
        <strain evidence="2">CAU 1183</strain>
    </source>
</reference>
<keyword evidence="2" id="KW-1185">Reference proteome</keyword>